<dbReference type="Gene3D" id="3.50.50.60">
    <property type="entry name" value="FAD/NAD(P)-binding domain"/>
    <property type="match status" value="2"/>
</dbReference>
<dbReference type="GO" id="GO:0016491">
    <property type="term" value="F:oxidoreductase activity"/>
    <property type="evidence" value="ECO:0007669"/>
    <property type="project" value="InterPro"/>
</dbReference>
<dbReference type="SUPFAM" id="SSF54373">
    <property type="entry name" value="FAD-linked reductases, C-terminal domain"/>
    <property type="match status" value="1"/>
</dbReference>
<dbReference type="InterPro" id="IPR036188">
    <property type="entry name" value="FAD/NAD-bd_sf"/>
</dbReference>
<dbReference type="SUPFAM" id="SSF51905">
    <property type="entry name" value="FAD/NAD(P)-binding domain"/>
    <property type="match status" value="1"/>
</dbReference>
<dbReference type="Pfam" id="PF01593">
    <property type="entry name" value="Amino_oxidase"/>
    <property type="match status" value="1"/>
</dbReference>
<dbReference type="Pfam" id="PF13450">
    <property type="entry name" value="NAD_binding_8"/>
    <property type="match status" value="1"/>
</dbReference>
<sequence length="366" mass="39906">MHTSRIAIIGAGLAGLYAAYLLEQRGISDYVMLEARERVGGRIATLIPSGEVPVVGSAESFDLGPSWFWPEFQQALGALVESLGLSSFAQYETGDMLMERSHQMPPVRMQGFVNQPPSMRLRGGMQALIDALHQRIGPEHIFTGQAVQSMALTYNCRVEILCTSGQRYNAQHVLLAVPPRLAAQAMMFSPALPEGLTHQWASTATWMAPHGKYVALYPTPFWRDEHLSGEARSLLGPLGEIHDMSHPDGHGALFGFFSLPASTRAQLGDKALRQHCRAQLARLFGPQAASPRMDVIKDWAQESFTATYADQIPIEHHGTAPPARAADGPWEPRLTGIGSEWGKHYAGYLAGAIEAAERGVADMLAK</sequence>
<protein>
    <submittedName>
        <fullName evidence="3">FAD-dependent oxidoreductase</fullName>
    </submittedName>
</protein>
<evidence type="ECO:0000259" key="2">
    <source>
        <dbReference type="Pfam" id="PF01593"/>
    </source>
</evidence>
<reference evidence="3" key="1">
    <citation type="submission" date="2023-11" db="EMBL/GenBank/DDBJ databases">
        <title>MicrobeMod: A computational toolkit for identifying prokaryotic methylation and restriction-modification with nanopore sequencing.</title>
        <authorList>
            <person name="Crits-Christoph A."/>
            <person name="Kang S.C."/>
            <person name="Lee H."/>
            <person name="Ostrov N."/>
        </authorList>
    </citation>
    <scope>NUCLEOTIDE SEQUENCE</scope>
    <source>
        <strain evidence="3">ATCC BAA-953</strain>
    </source>
</reference>
<feature type="domain" description="Amine oxidase" evidence="2">
    <location>
        <begin position="117"/>
        <end position="364"/>
    </location>
</feature>
<dbReference type="AlphaFoldDB" id="A0AAJ2RST0"/>
<gene>
    <name evidence="3" type="ORF">SIL78_09070</name>
</gene>
<accession>A0AAJ2RST0</accession>
<dbReference type="PANTHER" id="PTHR43563:SF1">
    <property type="entry name" value="AMINE OXIDASE [FLAVIN-CONTAINING] B"/>
    <property type="match status" value="1"/>
</dbReference>
<dbReference type="InterPro" id="IPR050703">
    <property type="entry name" value="Flavin_MAO"/>
</dbReference>
<comment type="caution">
    <text evidence="3">The sequence shown here is derived from an EMBL/GenBank/DDBJ whole genome shotgun (WGS) entry which is preliminary data.</text>
</comment>
<evidence type="ECO:0000313" key="3">
    <source>
        <dbReference type="EMBL" id="MDX5977718.1"/>
    </source>
</evidence>
<dbReference type="Proteomes" id="UP001276761">
    <property type="component" value="Unassembled WGS sequence"/>
</dbReference>
<evidence type="ECO:0000313" key="4">
    <source>
        <dbReference type="Proteomes" id="UP001276761"/>
    </source>
</evidence>
<dbReference type="RefSeq" id="WP_198348836.1">
    <property type="nucleotide sequence ID" value="NZ_JABASV010000002.1"/>
</dbReference>
<comment type="similarity">
    <text evidence="1">Belongs to the flavin monoamine oxidase family.</text>
</comment>
<organism evidence="3 4">
    <name type="scientific">Vreelandella alkaliphila</name>
    <dbReference type="NCBI Taxonomy" id="272774"/>
    <lineage>
        <taxon>Bacteria</taxon>
        <taxon>Pseudomonadati</taxon>
        <taxon>Pseudomonadota</taxon>
        <taxon>Gammaproteobacteria</taxon>
        <taxon>Oceanospirillales</taxon>
        <taxon>Halomonadaceae</taxon>
        <taxon>Vreelandella</taxon>
    </lineage>
</organism>
<dbReference type="EMBL" id="JAWXXT010000001">
    <property type="protein sequence ID" value="MDX5977718.1"/>
    <property type="molecule type" value="Genomic_DNA"/>
</dbReference>
<dbReference type="InterPro" id="IPR002937">
    <property type="entry name" value="Amino_oxidase"/>
</dbReference>
<evidence type="ECO:0000256" key="1">
    <source>
        <dbReference type="ARBA" id="ARBA00005995"/>
    </source>
</evidence>
<dbReference type="GeneID" id="303165647"/>
<dbReference type="PANTHER" id="PTHR43563">
    <property type="entry name" value="AMINE OXIDASE"/>
    <property type="match status" value="1"/>
</dbReference>
<name>A0AAJ2RST0_9GAMM</name>
<proteinExistence type="inferred from homology"/>